<dbReference type="KEGG" id="smer:DU99_10305"/>
<evidence type="ECO:0000313" key="3">
    <source>
        <dbReference type="Proteomes" id="UP000429484"/>
    </source>
</evidence>
<dbReference type="Proteomes" id="UP000429484">
    <property type="component" value="Unassembled WGS sequence"/>
</dbReference>
<organism evidence="2 3">
    <name type="scientific">Rhizobium meliloti</name>
    <name type="common">Ensifer meliloti</name>
    <name type="synonym">Sinorhizobium meliloti</name>
    <dbReference type="NCBI Taxonomy" id="382"/>
    <lineage>
        <taxon>Bacteria</taxon>
        <taxon>Pseudomonadati</taxon>
        <taxon>Pseudomonadota</taxon>
        <taxon>Alphaproteobacteria</taxon>
        <taxon>Hyphomicrobiales</taxon>
        <taxon>Rhizobiaceae</taxon>
        <taxon>Sinorhizobium/Ensifer group</taxon>
        <taxon>Sinorhizobium</taxon>
    </lineage>
</organism>
<evidence type="ECO:0000313" key="2">
    <source>
        <dbReference type="EMBL" id="MQW35993.1"/>
    </source>
</evidence>
<evidence type="ECO:0000259" key="1">
    <source>
        <dbReference type="Pfam" id="PF03807"/>
    </source>
</evidence>
<dbReference type="EMBL" id="WISR01000206">
    <property type="protein sequence ID" value="MQW35993.1"/>
    <property type="molecule type" value="Genomic_DNA"/>
</dbReference>
<dbReference type="SUPFAM" id="SSF51735">
    <property type="entry name" value="NAD(P)-binding Rossmann-fold domains"/>
    <property type="match status" value="1"/>
</dbReference>
<reference evidence="2 3" key="1">
    <citation type="journal article" date="2013" name="Genome Biol.">
        <title>Comparative genomics of the core and accessory genomes of 48 Sinorhizobium strains comprising five genospecies.</title>
        <authorList>
            <person name="Sugawara M."/>
            <person name="Epstein B."/>
            <person name="Badgley B.D."/>
            <person name="Unno T."/>
            <person name="Xu L."/>
            <person name="Reese J."/>
            <person name="Gyaneshwar P."/>
            <person name="Denny R."/>
            <person name="Mudge J."/>
            <person name="Bharti A.K."/>
            <person name="Farmer A.D."/>
            <person name="May G.D."/>
            <person name="Woodward J.E."/>
            <person name="Medigue C."/>
            <person name="Vallenet D."/>
            <person name="Lajus A."/>
            <person name="Rouy Z."/>
            <person name="Martinez-Vaz B."/>
            <person name="Tiffin P."/>
            <person name="Young N.D."/>
            <person name="Sadowsky M.J."/>
        </authorList>
    </citation>
    <scope>NUCLEOTIDE SEQUENCE [LARGE SCALE GENOMIC DNA]</scope>
    <source>
        <strain evidence="2 3">N6B1</strain>
    </source>
</reference>
<dbReference type="Pfam" id="PF03807">
    <property type="entry name" value="F420_oxidored"/>
    <property type="match status" value="1"/>
</dbReference>
<dbReference type="Gene3D" id="3.40.50.720">
    <property type="entry name" value="NAD(P)-binding Rossmann-like Domain"/>
    <property type="match status" value="1"/>
</dbReference>
<comment type="caution">
    <text evidence="2">The sequence shown here is derived from an EMBL/GenBank/DDBJ whole genome shotgun (WGS) entry which is preliminary data.</text>
</comment>
<dbReference type="InterPro" id="IPR036291">
    <property type="entry name" value="NAD(P)-bd_dom_sf"/>
</dbReference>
<dbReference type="InterPro" id="IPR028939">
    <property type="entry name" value="P5C_Rdtase_cat_N"/>
</dbReference>
<protein>
    <submittedName>
        <fullName evidence="2">NADP oxidoreductase</fullName>
    </submittedName>
</protein>
<accession>A0AAW9TU13</accession>
<dbReference type="AlphaFoldDB" id="A0AAW9TU13"/>
<name>A0AAW9TU13_RHIML</name>
<proteinExistence type="predicted"/>
<feature type="domain" description="Pyrroline-5-carboxylate reductase catalytic N-terminal" evidence="1">
    <location>
        <begin position="3"/>
        <end position="63"/>
    </location>
</feature>
<gene>
    <name evidence="2" type="ORF">GHK53_25305</name>
</gene>
<sequence length="116" mass="12075">MTGIIGAGRMAQAVGSIAVKAGHQVMLSNSRRPKRSGVSAIGCEVGTVDDVAAFGEMLIAPIHLQLLSANPATPLKKKAALNPQNSFPHLGPVPELDSVEFATAKVLPRLLPGSKW</sequence>